<evidence type="ECO:0008006" key="3">
    <source>
        <dbReference type="Google" id="ProtNLM"/>
    </source>
</evidence>
<reference evidence="1 2" key="1">
    <citation type="journal article" date="2013" name="PLoS Genet.">
        <title>Distinctive expansion of potential virulence genes in the genome of the oomycete fish pathogen Saprolegnia parasitica.</title>
        <authorList>
            <person name="Jiang R.H."/>
            <person name="de Bruijn I."/>
            <person name="Haas B.J."/>
            <person name="Belmonte R."/>
            <person name="Lobach L."/>
            <person name="Christie J."/>
            <person name="van den Ackerveken G."/>
            <person name="Bottin A."/>
            <person name="Bulone V."/>
            <person name="Diaz-Moreno S.M."/>
            <person name="Dumas B."/>
            <person name="Fan L."/>
            <person name="Gaulin E."/>
            <person name="Govers F."/>
            <person name="Grenville-Briggs L.J."/>
            <person name="Horner N.R."/>
            <person name="Levin J.Z."/>
            <person name="Mammella M."/>
            <person name="Meijer H.J."/>
            <person name="Morris P."/>
            <person name="Nusbaum C."/>
            <person name="Oome S."/>
            <person name="Phillips A.J."/>
            <person name="van Rooyen D."/>
            <person name="Rzeszutek E."/>
            <person name="Saraiva M."/>
            <person name="Secombes C.J."/>
            <person name="Seidl M.F."/>
            <person name="Snel B."/>
            <person name="Stassen J.H."/>
            <person name="Sykes S."/>
            <person name="Tripathy S."/>
            <person name="van den Berg H."/>
            <person name="Vega-Arreguin J.C."/>
            <person name="Wawra S."/>
            <person name="Young S.K."/>
            <person name="Zeng Q."/>
            <person name="Dieguez-Uribeondo J."/>
            <person name="Russ C."/>
            <person name="Tyler B.M."/>
            <person name="van West P."/>
        </authorList>
    </citation>
    <scope>NUCLEOTIDE SEQUENCE [LARGE SCALE GENOMIC DNA]</scope>
    <source>
        <strain evidence="1 2">CBS 223.65</strain>
    </source>
</reference>
<evidence type="ECO:0000313" key="2">
    <source>
        <dbReference type="Proteomes" id="UP000030745"/>
    </source>
</evidence>
<dbReference type="VEuPathDB" id="FungiDB:SPRG_03431"/>
<dbReference type="GeneID" id="24125938"/>
<dbReference type="EMBL" id="KK583196">
    <property type="protein sequence ID" value="KDO32215.1"/>
    <property type="molecule type" value="Genomic_DNA"/>
</dbReference>
<dbReference type="KEGG" id="spar:SPRG_03431"/>
<gene>
    <name evidence="1" type="ORF">SPRG_03431</name>
</gene>
<organism evidence="1 2">
    <name type="scientific">Saprolegnia parasitica (strain CBS 223.65)</name>
    <dbReference type="NCBI Taxonomy" id="695850"/>
    <lineage>
        <taxon>Eukaryota</taxon>
        <taxon>Sar</taxon>
        <taxon>Stramenopiles</taxon>
        <taxon>Oomycota</taxon>
        <taxon>Saprolegniomycetes</taxon>
        <taxon>Saprolegniales</taxon>
        <taxon>Saprolegniaceae</taxon>
        <taxon>Saprolegnia</taxon>
    </lineage>
</organism>
<protein>
    <recommendedName>
        <fullName evidence="3">PH domain-containing protein</fullName>
    </recommendedName>
</protein>
<dbReference type="AlphaFoldDB" id="A0A067CSL2"/>
<sequence length="511" mass="55605">MVASSSVETVPGSIEMADAAYAYTGHLVLSFDDETAPLHGSAVRVLDCQLAFADDKNFLNERFFLSTPSGQLVTATTKSAADRDAWLLALQLVLDKRATPSPAIVETSLSQRIASADAVLACFRDWHKLLALQANDPLGLFKETRHWSRFGAKDKAAYHDLQAYMDGGDIDVCNLVAGLYTFDGLVAHLDKHYGVRGQTKRQVPYRDVFDAAKTPLEDLPANLWPVRDALEEYCDASTWQRLVRDHSNTKGVRASAIRCARNRNLKNDATVAAVPRETKMPKTETTAVVAKQLLAEMDAHIGQVLAGQAELHRGQVAIARHVTTERVATAKAIEAVRKHEAELPAIFLSHCILTREMLDLPIARLEPIPDEYDGDVYLYIRDTVSDKVVVGDPYPLRVPRGGVMACLFPAAVVGAALASLSMLAPQAPGMVRSAKLLTDKVVSRILPAPSAQDARKGLRIDEISQLGDPQRTHGGSKTIVNQDGDKVLRGTAESIAACEREMAATATNRLT</sequence>
<dbReference type="Proteomes" id="UP000030745">
    <property type="component" value="Unassembled WGS sequence"/>
</dbReference>
<dbReference type="STRING" id="695850.A0A067CSL2"/>
<name>A0A067CSL2_SAPPC</name>
<dbReference type="RefSeq" id="XP_012197392.1">
    <property type="nucleotide sequence ID" value="XM_012342002.1"/>
</dbReference>
<accession>A0A067CSL2</accession>
<evidence type="ECO:0000313" key="1">
    <source>
        <dbReference type="EMBL" id="KDO32215.1"/>
    </source>
</evidence>
<keyword evidence="2" id="KW-1185">Reference proteome</keyword>
<proteinExistence type="predicted"/>